<proteinExistence type="predicted"/>
<sequence length="238" mass="26662">MNSSRRADQFTECPGPCNPQSRVCRRTCVENVMSILEELPPCVRSRLRQEDLFSIFANDQELEAAPIGDDQLMKSIQNVCSKTARKWKKESSPAIAARGRSDGGRTMRDQSTDDTCLPRAKQEETTQTMEEKQIQTTEEIICEVTSRYRSISAGTDSLRQRIQEASILVRSIVRRGIGVFPSASSCSCRLINTTIYVVLLLSLAIFARHSTTYQIFLSSQICGILAILSWRFSGTVPL</sequence>
<protein>
    <submittedName>
        <fullName evidence="3">Uncharacterized protein LOC117231029</fullName>
    </submittedName>
</protein>
<dbReference type="KEGG" id="bvk:117231029"/>
<organism evidence="2 3">
    <name type="scientific">Bombus vosnesenskii</name>
    <dbReference type="NCBI Taxonomy" id="207650"/>
    <lineage>
        <taxon>Eukaryota</taxon>
        <taxon>Metazoa</taxon>
        <taxon>Ecdysozoa</taxon>
        <taxon>Arthropoda</taxon>
        <taxon>Hexapoda</taxon>
        <taxon>Insecta</taxon>
        <taxon>Pterygota</taxon>
        <taxon>Neoptera</taxon>
        <taxon>Endopterygota</taxon>
        <taxon>Hymenoptera</taxon>
        <taxon>Apocrita</taxon>
        <taxon>Aculeata</taxon>
        <taxon>Apoidea</taxon>
        <taxon>Anthophila</taxon>
        <taxon>Apidae</taxon>
        <taxon>Bombus</taxon>
        <taxon>Pyrobombus</taxon>
    </lineage>
</organism>
<dbReference type="GeneID" id="117231029"/>
<feature type="region of interest" description="Disordered" evidence="1">
    <location>
        <begin position="90"/>
        <end position="131"/>
    </location>
</feature>
<evidence type="ECO:0000313" key="3">
    <source>
        <dbReference type="RefSeq" id="XP_033344958.1"/>
    </source>
</evidence>
<evidence type="ECO:0000313" key="2">
    <source>
        <dbReference type="Proteomes" id="UP000504631"/>
    </source>
</evidence>
<dbReference type="Proteomes" id="UP000504631">
    <property type="component" value="Unplaced"/>
</dbReference>
<dbReference type="AlphaFoldDB" id="A0A6J3JW16"/>
<evidence type="ECO:0000256" key="1">
    <source>
        <dbReference type="SAM" id="MobiDB-lite"/>
    </source>
</evidence>
<gene>
    <name evidence="3" type="primary">LOC117231029</name>
</gene>
<feature type="compositionally biased region" description="Basic and acidic residues" evidence="1">
    <location>
        <begin position="99"/>
        <end position="111"/>
    </location>
</feature>
<name>A0A6J3JW16_9HYME</name>
<feature type="compositionally biased region" description="Basic and acidic residues" evidence="1">
    <location>
        <begin position="120"/>
        <end position="131"/>
    </location>
</feature>
<reference evidence="3" key="1">
    <citation type="submission" date="2025-08" db="UniProtKB">
        <authorList>
            <consortium name="RefSeq"/>
        </authorList>
    </citation>
    <scope>IDENTIFICATION</scope>
    <source>
        <tissue evidence="3">Muscle</tissue>
    </source>
</reference>
<keyword evidence="2" id="KW-1185">Reference proteome</keyword>
<dbReference type="RefSeq" id="XP_033344958.1">
    <property type="nucleotide sequence ID" value="XM_033489067.1"/>
</dbReference>
<accession>A0A6J3JW16</accession>